<dbReference type="PANTHER" id="PTHR43630:SF1">
    <property type="entry name" value="POLY-BETA-1,6-N-ACETYL-D-GLUCOSAMINE SYNTHASE"/>
    <property type="match status" value="1"/>
</dbReference>
<keyword evidence="4" id="KW-1133">Transmembrane helix</keyword>
<evidence type="ECO:0000256" key="2">
    <source>
        <dbReference type="ARBA" id="ARBA00022676"/>
    </source>
</evidence>
<proteinExistence type="inferred from homology"/>
<evidence type="ECO:0000313" key="6">
    <source>
        <dbReference type="Proteomes" id="UP000837932"/>
    </source>
</evidence>
<feature type="transmembrane region" description="Helical" evidence="4">
    <location>
        <begin position="12"/>
        <end position="31"/>
    </location>
</feature>
<feature type="transmembrane region" description="Helical" evidence="4">
    <location>
        <begin position="353"/>
        <end position="372"/>
    </location>
</feature>
<dbReference type="SUPFAM" id="SSF53448">
    <property type="entry name" value="Nucleotide-diphospho-sugar transferases"/>
    <property type="match status" value="1"/>
</dbReference>
<keyword evidence="3" id="KW-0808">Transferase</keyword>
<feature type="transmembrane region" description="Helical" evidence="4">
    <location>
        <begin position="328"/>
        <end position="346"/>
    </location>
</feature>
<dbReference type="Proteomes" id="UP000837932">
    <property type="component" value="Unassembled WGS sequence"/>
</dbReference>
<keyword evidence="4" id="KW-0472">Membrane</keyword>
<name>A0ABM9AQK8_9BACT</name>
<sequence>MIQTILSFIEYFILIYLTIQVAYLLFFSFAGKISSKKIFAKAQKLRKIRIFVPGYKEDAVIIATAKNIIEQDYPKDLFEVVIIADSFTEATLKTLNQLPIKVVEVSFEKSTKGKALQKAVEATAQNEVDIVLILDADNHIGAGFLHAVNNAFEQGYAAVQGHRTAKNFQTPFALLDACTEEINNHIFRRGHVAVGLPSALIGSGMAFDWSLFVGLLTDIGDTSGEDKELEFRLMRQRKQVAFLDGEYVYDEKVAKTDVFSKQRSRWLATQVEFFEKYFIEGWIQLLKGNVAFFNKVFQTYLFPRVMLVAVLGLWLIFCFFFACELFPFSLGLFIALAVALLLGIPAKWYNKQLIMAFLQIPIALISILKATLNISKARKQFIHTPHGEGNETEH</sequence>
<evidence type="ECO:0000256" key="4">
    <source>
        <dbReference type="SAM" id="Phobius"/>
    </source>
</evidence>
<gene>
    <name evidence="5" type="ORF">EMA8858_02114</name>
</gene>
<keyword evidence="4" id="KW-0812">Transmembrane</keyword>
<reference evidence="5" key="1">
    <citation type="submission" date="2021-12" db="EMBL/GenBank/DDBJ databases">
        <authorList>
            <person name="Rodrigo-Torres L."/>
            <person name="Arahal R. D."/>
            <person name="Lucena T."/>
        </authorList>
    </citation>
    <scope>NUCLEOTIDE SEQUENCE</scope>
    <source>
        <strain evidence="5">CECT 8858</strain>
    </source>
</reference>
<dbReference type="PANTHER" id="PTHR43630">
    <property type="entry name" value="POLY-BETA-1,6-N-ACETYL-D-GLUCOSAMINE SYNTHASE"/>
    <property type="match status" value="1"/>
</dbReference>
<evidence type="ECO:0000256" key="3">
    <source>
        <dbReference type="ARBA" id="ARBA00022679"/>
    </source>
</evidence>
<feature type="transmembrane region" description="Helical" evidence="4">
    <location>
        <begin position="301"/>
        <end position="322"/>
    </location>
</feature>
<evidence type="ECO:0008006" key="7">
    <source>
        <dbReference type="Google" id="ProtNLM"/>
    </source>
</evidence>
<dbReference type="RefSeq" id="WP_238806559.1">
    <property type="nucleotide sequence ID" value="NZ_CAKLPY010000002.1"/>
</dbReference>
<comment type="caution">
    <text evidence="5">The sequence shown here is derived from an EMBL/GenBank/DDBJ whole genome shotgun (WGS) entry which is preliminary data.</text>
</comment>
<organism evidence="5 6">
    <name type="scientific">Emticicia aquatica</name>
    <dbReference type="NCBI Taxonomy" id="1681835"/>
    <lineage>
        <taxon>Bacteria</taxon>
        <taxon>Pseudomonadati</taxon>
        <taxon>Bacteroidota</taxon>
        <taxon>Cytophagia</taxon>
        <taxon>Cytophagales</taxon>
        <taxon>Leadbetterellaceae</taxon>
        <taxon>Emticicia</taxon>
    </lineage>
</organism>
<accession>A0ABM9AQK8</accession>
<evidence type="ECO:0000313" key="5">
    <source>
        <dbReference type="EMBL" id="CAH0995986.1"/>
    </source>
</evidence>
<dbReference type="Pfam" id="PF13641">
    <property type="entry name" value="Glyco_tranf_2_3"/>
    <property type="match status" value="1"/>
</dbReference>
<keyword evidence="6" id="KW-1185">Reference proteome</keyword>
<protein>
    <recommendedName>
        <fullName evidence="7">Cellulose synthase/poly-beta-1,6-N-acetylglucosamine synthase-like glycosyltransferase</fullName>
    </recommendedName>
</protein>
<dbReference type="InterPro" id="IPR029044">
    <property type="entry name" value="Nucleotide-diphossugar_trans"/>
</dbReference>
<evidence type="ECO:0000256" key="1">
    <source>
        <dbReference type="ARBA" id="ARBA00006739"/>
    </source>
</evidence>
<dbReference type="EMBL" id="CAKLPY010000002">
    <property type="protein sequence ID" value="CAH0995986.1"/>
    <property type="molecule type" value="Genomic_DNA"/>
</dbReference>
<dbReference type="Gene3D" id="3.90.550.10">
    <property type="entry name" value="Spore Coat Polysaccharide Biosynthesis Protein SpsA, Chain A"/>
    <property type="match status" value="1"/>
</dbReference>
<keyword evidence="2" id="KW-0328">Glycosyltransferase</keyword>
<comment type="similarity">
    <text evidence="1">Belongs to the glycosyltransferase 2 family.</text>
</comment>